<evidence type="ECO:0000313" key="2">
    <source>
        <dbReference type="EMBL" id="KJE91644.1"/>
    </source>
</evidence>
<evidence type="ECO:0000256" key="1">
    <source>
        <dbReference type="SAM" id="MobiDB-lite"/>
    </source>
</evidence>
<accession>A0A0D2X1Z0</accession>
<reference evidence="3" key="1">
    <citation type="submission" date="2011-02" db="EMBL/GenBank/DDBJ databases">
        <title>The Genome Sequence of Capsaspora owczarzaki ATCC 30864.</title>
        <authorList>
            <person name="Russ C."/>
            <person name="Cuomo C."/>
            <person name="Burger G."/>
            <person name="Gray M.W."/>
            <person name="Holland P.W.H."/>
            <person name="King N."/>
            <person name="Lang F.B.F."/>
            <person name="Roger A.J."/>
            <person name="Ruiz-Trillo I."/>
            <person name="Young S.K."/>
            <person name="Zeng Q."/>
            <person name="Gargeya S."/>
            <person name="Alvarado L."/>
            <person name="Berlin A."/>
            <person name="Chapman S.B."/>
            <person name="Chen Z."/>
            <person name="Freedman E."/>
            <person name="Gellesch M."/>
            <person name="Goldberg J."/>
            <person name="Griggs A."/>
            <person name="Gujja S."/>
            <person name="Heilman E."/>
            <person name="Heiman D."/>
            <person name="Howarth C."/>
            <person name="Mehta T."/>
            <person name="Neiman D."/>
            <person name="Pearson M."/>
            <person name="Roberts A."/>
            <person name="Saif S."/>
            <person name="Shea T."/>
            <person name="Shenoy N."/>
            <person name="Sisk P."/>
            <person name="Stolte C."/>
            <person name="Sykes S."/>
            <person name="White J."/>
            <person name="Yandava C."/>
            <person name="Haas B."/>
            <person name="Nusbaum C."/>
            <person name="Birren B."/>
        </authorList>
    </citation>
    <scope>NUCLEOTIDE SEQUENCE</scope>
    <source>
        <strain evidence="3">ATCC 30864</strain>
    </source>
</reference>
<organism evidence="2 3">
    <name type="scientific">Capsaspora owczarzaki (strain ATCC 30864)</name>
    <dbReference type="NCBI Taxonomy" id="595528"/>
    <lineage>
        <taxon>Eukaryota</taxon>
        <taxon>Filasterea</taxon>
        <taxon>Capsaspora</taxon>
    </lineage>
</organism>
<evidence type="ECO:0000313" key="3">
    <source>
        <dbReference type="Proteomes" id="UP000008743"/>
    </source>
</evidence>
<dbReference type="EMBL" id="KE346362">
    <property type="protein sequence ID" value="KJE91644.1"/>
    <property type="molecule type" value="Genomic_DNA"/>
</dbReference>
<dbReference type="Proteomes" id="UP000008743">
    <property type="component" value="Unassembled WGS sequence"/>
</dbReference>
<proteinExistence type="predicted"/>
<gene>
    <name evidence="2" type="ORF">CAOG_009579</name>
</gene>
<keyword evidence="3" id="KW-1185">Reference proteome</keyword>
<feature type="region of interest" description="Disordered" evidence="1">
    <location>
        <begin position="1"/>
        <end position="24"/>
    </location>
</feature>
<name>A0A0D2X1Z0_CAPO3</name>
<sequence>MQCQRRRGVARTAKPRPERGKRGLQTSFVGSTERMQPPMHGLVVDSDVPDVYVVYSVSQMWRNGLVCDLQICRLLSAFLFFSVDAEGPSILLGAQLKPALFRNLLR</sequence>
<protein>
    <submittedName>
        <fullName evidence="2">Uncharacterized protein</fullName>
    </submittedName>
</protein>
<dbReference type="InParanoid" id="A0A0D2X1Z0"/>
<dbReference type="AlphaFoldDB" id="A0A0D2X1Z0"/>